<evidence type="ECO:0000313" key="2">
    <source>
        <dbReference type="EMBL" id="AWW31816.1"/>
    </source>
</evidence>
<keyword evidence="1" id="KW-0732">Signal</keyword>
<dbReference type="RefSeq" id="WP_112785189.1">
    <property type="nucleotide sequence ID" value="NZ_CP030041.1"/>
</dbReference>
<dbReference type="AlphaFoldDB" id="A0A2Z4IMJ1"/>
<keyword evidence="3" id="KW-1185">Reference proteome</keyword>
<protein>
    <recommendedName>
        <fullName evidence="4">Lipoprotein</fullName>
    </recommendedName>
</protein>
<sequence length="243" mass="28559">MRNLALSIFLCLILFSCQTNHYKEGLDQLQKGNTSYAIKHFIEVKESDQNYENAQKYLEEIRISQEESRKEKEAELKKSEAKKYLEGLKGVNSKLSLLQDKTSWDSLEELIDDMILLDNIEMRIKKALEHINYTGIQKEIDSIKATAPSIQKNKFPLLRKEYGRLLGKQLWRENIDVEVKARNSTTITLIGGFFASNANIEDSQKELVEFLEKLRFKRSEYKWSEVDEKYTYYSIYSKEDKEI</sequence>
<dbReference type="EMBL" id="CP030041">
    <property type="protein sequence ID" value="AWW31816.1"/>
    <property type="molecule type" value="Genomic_DNA"/>
</dbReference>
<organism evidence="2 3">
    <name type="scientific">Echinicola strongylocentroti</name>
    <dbReference type="NCBI Taxonomy" id="1795355"/>
    <lineage>
        <taxon>Bacteria</taxon>
        <taxon>Pseudomonadati</taxon>
        <taxon>Bacteroidota</taxon>
        <taxon>Cytophagia</taxon>
        <taxon>Cytophagales</taxon>
        <taxon>Cyclobacteriaceae</taxon>
        <taxon>Echinicola</taxon>
    </lineage>
</organism>
<evidence type="ECO:0000256" key="1">
    <source>
        <dbReference type="SAM" id="SignalP"/>
    </source>
</evidence>
<dbReference type="KEGG" id="est:DN752_17700"/>
<dbReference type="PROSITE" id="PS51257">
    <property type="entry name" value="PROKAR_LIPOPROTEIN"/>
    <property type="match status" value="1"/>
</dbReference>
<evidence type="ECO:0000313" key="3">
    <source>
        <dbReference type="Proteomes" id="UP000248688"/>
    </source>
</evidence>
<dbReference type="Proteomes" id="UP000248688">
    <property type="component" value="Chromosome"/>
</dbReference>
<reference evidence="2 3" key="1">
    <citation type="submission" date="2018-06" db="EMBL/GenBank/DDBJ databases">
        <title>Echinicola strongylocentroti sp. nov., isolated from a sea urchin Strongylocentrotus intermedius.</title>
        <authorList>
            <person name="Bae S.S."/>
        </authorList>
    </citation>
    <scope>NUCLEOTIDE SEQUENCE [LARGE SCALE GENOMIC DNA]</scope>
    <source>
        <strain evidence="2 3">MEBiC08714</strain>
    </source>
</reference>
<feature type="chain" id="PRO_5016237382" description="Lipoprotein" evidence="1">
    <location>
        <begin position="22"/>
        <end position="243"/>
    </location>
</feature>
<gene>
    <name evidence="2" type="ORF">DN752_17700</name>
</gene>
<evidence type="ECO:0008006" key="4">
    <source>
        <dbReference type="Google" id="ProtNLM"/>
    </source>
</evidence>
<name>A0A2Z4IMJ1_9BACT</name>
<feature type="signal peptide" evidence="1">
    <location>
        <begin position="1"/>
        <end position="21"/>
    </location>
</feature>
<proteinExistence type="predicted"/>
<dbReference type="OrthoDB" id="950328at2"/>
<accession>A0A2Z4IMJ1</accession>